<evidence type="ECO:0000256" key="8">
    <source>
        <dbReference type="ARBA" id="ARBA00038393"/>
    </source>
</evidence>
<sequence length="295" mass="30133">MSASPARLVFFWTEAGHKGSHDDGAAQYAGSHLPPPPAVPPPPSLLDGGGGGRQLGLFLGVRRLLGGDVPCGVGRPARPGLPPLVPRQLRRPLPLLVLHLLLRVGALPVRRRPPLPSCAACVRAAIQRLSSLCPSAAAAAAQLRPCLLRYSNDSSFLGRPDTSLAFRRCGPPSPSSAAADRQAALSALSAPPGAPFRSAAAGAVRGAAQCAGDIGAAQCGDCVAEAVARLTAECGGAGAASGDVYLGKCYARFWPAGEEGAQPSSCAHRRRTRSADLWALFSLVVVVVVVAVSKA</sequence>
<organism evidence="12">
    <name type="scientific">Ananas comosus var. bracteatus</name>
    <name type="common">red pineapple</name>
    <dbReference type="NCBI Taxonomy" id="296719"/>
    <lineage>
        <taxon>Eukaryota</taxon>
        <taxon>Viridiplantae</taxon>
        <taxon>Streptophyta</taxon>
        <taxon>Embryophyta</taxon>
        <taxon>Tracheophyta</taxon>
        <taxon>Spermatophyta</taxon>
        <taxon>Magnoliopsida</taxon>
        <taxon>Liliopsida</taxon>
        <taxon>Poales</taxon>
        <taxon>Bromeliaceae</taxon>
        <taxon>Bromelioideae</taxon>
        <taxon>Ananas</taxon>
    </lineage>
</organism>
<accession>A0A6V7Q708</accession>
<dbReference type="Gene3D" id="3.30.430.20">
    <property type="entry name" value="Gnk2 domain, C-X8-C-X2-C motif"/>
    <property type="match status" value="2"/>
</dbReference>
<feature type="region of interest" description="Disordered" evidence="9">
    <location>
        <begin position="21"/>
        <end position="46"/>
    </location>
</feature>
<feature type="compositionally biased region" description="Pro residues" evidence="9">
    <location>
        <begin position="33"/>
        <end position="44"/>
    </location>
</feature>
<evidence type="ECO:0000256" key="6">
    <source>
        <dbReference type="ARBA" id="ARBA00023157"/>
    </source>
</evidence>
<comment type="similarity">
    <text evidence="8">Belongs to the cysteine-rich repeat secretory protein family. Plasmodesmata-located proteins (PDLD) subfamily.</text>
</comment>
<dbReference type="PROSITE" id="PS51473">
    <property type="entry name" value="GNK2"/>
    <property type="match status" value="1"/>
</dbReference>
<evidence type="ECO:0000256" key="7">
    <source>
        <dbReference type="ARBA" id="ARBA00024184"/>
    </source>
</evidence>
<evidence type="ECO:0000313" key="12">
    <source>
        <dbReference type="EMBL" id="CAD1838707.1"/>
    </source>
</evidence>
<dbReference type="EMBL" id="LR862133">
    <property type="protein sequence ID" value="CAD1838707.1"/>
    <property type="molecule type" value="Genomic_DNA"/>
</dbReference>
<keyword evidence="6" id="KW-1015">Disulfide bond</keyword>
<dbReference type="InterPro" id="IPR002902">
    <property type="entry name" value="GNK2"/>
</dbReference>
<keyword evidence="10" id="KW-0472">Membrane</keyword>
<keyword evidence="10" id="KW-1133">Transmembrane helix</keyword>
<reference evidence="12" key="1">
    <citation type="submission" date="2020-07" db="EMBL/GenBank/DDBJ databases">
        <authorList>
            <person name="Lin J."/>
        </authorList>
    </citation>
    <scope>NUCLEOTIDE SEQUENCE</scope>
</reference>
<dbReference type="PANTHER" id="PTHR32080:SF3">
    <property type="entry name" value="PLASMODESMATA-LOCATED PROTEIN 7"/>
    <property type="match status" value="1"/>
</dbReference>
<evidence type="ECO:0000256" key="3">
    <source>
        <dbReference type="ARBA" id="ARBA00022729"/>
    </source>
</evidence>
<evidence type="ECO:0000256" key="10">
    <source>
        <dbReference type="SAM" id="Phobius"/>
    </source>
</evidence>
<dbReference type="InterPro" id="IPR038408">
    <property type="entry name" value="GNK2_sf"/>
</dbReference>
<comment type="subcellular location">
    <subcellularLocation>
        <location evidence="7">Cell junction</location>
        <location evidence="7">Plasmodesma</location>
    </subcellularLocation>
    <subcellularLocation>
        <location evidence="1">Cell membrane</location>
        <topology evidence="1">Single-pass type I membrane protein</topology>
    </subcellularLocation>
</comment>
<dbReference type="GO" id="GO:0005886">
    <property type="term" value="C:plasma membrane"/>
    <property type="evidence" value="ECO:0007669"/>
    <property type="project" value="UniProtKB-SubCell"/>
</dbReference>
<dbReference type="InterPro" id="IPR051378">
    <property type="entry name" value="Cell2Cell_Antifungal"/>
</dbReference>
<evidence type="ECO:0000256" key="4">
    <source>
        <dbReference type="ARBA" id="ARBA00022737"/>
    </source>
</evidence>
<evidence type="ECO:0000259" key="11">
    <source>
        <dbReference type="PROSITE" id="PS51473"/>
    </source>
</evidence>
<dbReference type="CDD" id="cd23509">
    <property type="entry name" value="Gnk2-like"/>
    <property type="match status" value="1"/>
</dbReference>
<evidence type="ECO:0000256" key="1">
    <source>
        <dbReference type="ARBA" id="ARBA00004251"/>
    </source>
</evidence>
<evidence type="ECO:0000256" key="2">
    <source>
        <dbReference type="ARBA" id="ARBA00022581"/>
    </source>
</evidence>
<evidence type="ECO:0000256" key="5">
    <source>
        <dbReference type="ARBA" id="ARBA00022949"/>
    </source>
</evidence>
<name>A0A6V7Q708_ANACO</name>
<keyword evidence="10" id="KW-0812">Transmembrane</keyword>
<gene>
    <name evidence="12" type="ORF">CB5_LOCUS21918</name>
</gene>
<keyword evidence="3" id="KW-0732">Signal</keyword>
<feature type="transmembrane region" description="Helical" evidence="10">
    <location>
        <begin position="277"/>
        <end position="293"/>
    </location>
</feature>
<proteinExistence type="inferred from homology"/>
<dbReference type="GO" id="GO:0009506">
    <property type="term" value="C:plasmodesma"/>
    <property type="evidence" value="ECO:0007669"/>
    <property type="project" value="UniProtKB-SubCell"/>
</dbReference>
<evidence type="ECO:0000256" key="9">
    <source>
        <dbReference type="SAM" id="MobiDB-lite"/>
    </source>
</evidence>
<keyword evidence="2" id="KW-0945">Host-virus interaction</keyword>
<keyword evidence="5" id="KW-0965">Cell junction</keyword>
<protein>
    <recommendedName>
        <fullName evidence="11">Gnk2-homologous domain-containing protein</fullName>
    </recommendedName>
</protein>
<dbReference type="PANTHER" id="PTHR32080">
    <property type="entry name" value="ANTIFUNGAL PROTEIN GINKBILOBIN-2-LIKE"/>
    <property type="match status" value="1"/>
</dbReference>
<dbReference type="Pfam" id="PF01657">
    <property type="entry name" value="Stress-antifung"/>
    <property type="match status" value="1"/>
</dbReference>
<keyword evidence="4" id="KW-0677">Repeat</keyword>
<dbReference type="AlphaFoldDB" id="A0A6V7Q708"/>
<feature type="domain" description="Gnk2-homologous" evidence="11">
    <location>
        <begin position="157"/>
        <end position="258"/>
    </location>
</feature>